<dbReference type="EMBL" id="CP080467">
    <property type="protein sequence ID" value="UNO49008.1"/>
    <property type="molecule type" value="Genomic_DNA"/>
</dbReference>
<name>T0C3T5_ALIAG</name>
<proteinExistence type="predicted"/>
<gene>
    <name evidence="2" type="ORF">K1I37_00065</name>
</gene>
<dbReference type="KEGG" id="aaco:K1I37_00065"/>
<sequence length="97" mass="10373">MVVILNVKVTGSAEIVVSAGSSSDPNIVIANLLGTTVASALEKILARGYVLSFVTENMFVCAKPQLPRGQRGHNVTLFGQSQRAPKKSAQQPPQRKR</sequence>
<dbReference type="RefSeq" id="WP_021295509.1">
    <property type="nucleotide sequence ID" value="NZ_AURB01000072.1"/>
</dbReference>
<dbReference type="AlphaFoldDB" id="T0C3T5"/>
<reference evidence="3" key="1">
    <citation type="journal article" date="2022" name="G3 (Bethesda)">
        <title>Unveiling the complete genome sequence of Alicyclobacillus acidoterrestris DSM 3922T, a taint-producing strain.</title>
        <authorList>
            <person name="Leonardo I.C."/>
            <person name="Barreto Crespo M.T."/>
            <person name="Gaspar F.B."/>
        </authorList>
    </citation>
    <scope>NUCLEOTIDE SEQUENCE [LARGE SCALE GENOMIC DNA]</scope>
    <source>
        <strain evidence="3">DSM 3922</strain>
    </source>
</reference>
<dbReference type="STRING" id="1356854.N007_20985"/>
<protein>
    <submittedName>
        <fullName evidence="2">Uncharacterized protein</fullName>
    </submittedName>
</protein>
<dbReference type="Proteomes" id="UP000829401">
    <property type="component" value="Chromosome"/>
</dbReference>
<accession>T0C3T5</accession>
<evidence type="ECO:0000313" key="2">
    <source>
        <dbReference type="EMBL" id="UNO49008.1"/>
    </source>
</evidence>
<evidence type="ECO:0000313" key="3">
    <source>
        <dbReference type="Proteomes" id="UP000829401"/>
    </source>
</evidence>
<feature type="compositionally biased region" description="Polar residues" evidence="1">
    <location>
        <begin position="77"/>
        <end position="97"/>
    </location>
</feature>
<feature type="region of interest" description="Disordered" evidence="1">
    <location>
        <begin position="70"/>
        <end position="97"/>
    </location>
</feature>
<accession>A0A9E6ZHF5</accession>
<keyword evidence="3" id="KW-1185">Reference proteome</keyword>
<evidence type="ECO:0000256" key="1">
    <source>
        <dbReference type="SAM" id="MobiDB-lite"/>
    </source>
</evidence>
<organism evidence="2 3">
    <name type="scientific">Alicyclobacillus acidoterrestris (strain ATCC 49025 / DSM 3922 / CIP 106132 / NCIMB 13137 / GD3B)</name>
    <dbReference type="NCBI Taxonomy" id="1356854"/>
    <lineage>
        <taxon>Bacteria</taxon>
        <taxon>Bacillati</taxon>
        <taxon>Bacillota</taxon>
        <taxon>Bacilli</taxon>
        <taxon>Bacillales</taxon>
        <taxon>Alicyclobacillaceae</taxon>
        <taxon>Alicyclobacillus</taxon>
    </lineage>
</organism>